<name>A0ABR4N2P2_9FUNG</name>
<keyword evidence="2" id="KW-1185">Reference proteome</keyword>
<sequence length="665" mass="71375">MAGPILHCVQCSKEYKDSDNPYGGCSFHRLAYTCCGKSAPCQHGVHRSAHHHDYPYAAFFLRAHGVLQYTDTHDVWATAEDQDLDAKGGADSSQRAMLGRLYAWVSRGAYVPDPTVLLQVGRLSVRPGNDFRFLTFTVAELAAEALQAAAVVAAGGGVPVPDAPGTVAVLAHETAPAGAESFARAEWLVCDGAIVGARLSAKAASSNQPHVVAVHFDQGTLEPAGPAAVVSRAFESFKPATPYVLPAGKQVGARLQDPSRSVRTDFKTVSFGCPVKLLVTSSPPLAANDSLAFTDRDVFKGTLSIFNRSQAPVTIASVSSSFRLLGTEAYESAIKTDVSDAVLPLTIQPHTAANVTFSAHVPRPQNDKDLDITWWNRAFVARKQPLRLRIAVQDMDDNEAYIVAEYVHKPHQLEEAGADDFGFVFLDDPERFCRYSVRFTKPWDGIIEIAGTSFAEEDLNRLVFRARREGTTEVDLKVNREIDYGSCVWNAWALVDLSCNRVYAFKVLMEQGPAIINKTRASLVYFACPDYGDSTETRPIQEAAETVVFPELAPEPLAEVVWEDSFDDVIDHTVGRTGLSPAPSNPQIFGGLGAAPGTPSAATPLPASAIDAAASRAGLVPSAGISPALEARLASLDANLSRTATALDKLVGVLEALVATKTEPK</sequence>
<accession>A0ABR4N2P2</accession>
<protein>
    <submittedName>
        <fullName evidence="1">Uncharacterized protein</fullName>
    </submittedName>
</protein>
<comment type="caution">
    <text evidence="1">The sequence shown here is derived from an EMBL/GenBank/DDBJ whole genome shotgun (WGS) entry which is preliminary data.</text>
</comment>
<proteinExistence type="predicted"/>
<gene>
    <name evidence="1" type="ORF">HK105_206706</name>
</gene>
<organism evidence="1 2">
    <name type="scientific">Polyrhizophydium stewartii</name>
    <dbReference type="NCBI Taxonomy" id="2732419"/>
    <lineage>
        <taxon>Eukaryota</taxon>
        <taxon>Fungi</taxon>
        <taxon>Fungi incertae sedis</taxon>
        <taxon>Chytridiomycota</taxon>
        <taxon>Chytridiomycota incertae sedis</taxon>
        <taxon>Chytridiomycetes</taxon>
        <taxon>Rhizophydiales</taxon>
        <taxon>Rhizophydiales incertae sedis</taxon>
        <taxon>Polyrhizophydium</taxon>
    </lineage>
</organism>
<evidence type="ECO:0000313" key="2">
    <source>
        <dbReference type="Proteomes" id="UP001527925"/>
    </source>
</evidence>
<dbReference type="Proteomes" id="UP001527925">
    <property type="component" value="Unassembled WGS sequence"/>
</dbReference>
<evidence type="ECO:0000313" key="1">
    <source>
        <dbReference type="EMBL" id="KAL2913827.1"/>
    </source>
</evidence>
<reference evidence="1 2" key="1">
    <citation type="submission" date="2023-09" db="EMBL/GenBank/DDBJ databases">
        <title>Pangenome analysis of Batrachochytrium dendrobatidis and related Chytrids.</title>
        <authorList>
            <person name="Yacoub M.N."/>
            <person name="Stajich J.E."/>
            <person name="James T.Y."/>
        </authorList>
    </citation>
    <scope>NUCLEOTIDE SEQUENCE [LARGE SCALE GENOMIC DNA]</scope>
    <source>
        <strain evidence="1 2">JEL0888</strain>
    </source>
</reference>
<dbReference type="EMBL" id="JADGIZ020000041">
    <property type="protein sequence ID" value="KAL2913827.1"/>
    <property type="molecule type" value="Genomic_DNA"/>
</dbReference>